<gene>
    <name evidence="4" type="ORF">NBRC111894_1064</name>
</gene>
<organism evidence="4 5">
    <name type="scientific">Sporolactobacillus inulinus</name>
    <dbReference type="NCBI Taxonomy" id="2078"/>
    <lineage>
        <taxon>Bacteria</taxon>
        <taxon>Bacillati</taxon>
        <taxon>Bacillota</taxon>
        <taxon>Bacilli</taxon>
        <taxon>Bacillales</taxon>
        <taxon>Sporolactobacillaceae</taxon>
        <taxon>Sporolactobacillus</taxon>
    </lineage>
</organism>
<protein>
    <submittedName>
        <fullName evidence="4">Dipeptide transport system permease protein DppC</fullName>
    </submittedName>
</protein>
<comment type="subcellular location">
    <subcellularLocation>
        <location evidence="1">Cell membrane</location>
        <topology evidence="1">Multi-pass membrane protein</topology>
    </subcellularLocation>
</comment>
<proteinExistence type="predicted"/>
<dbReference type="Proteomes" id="UP000319716">
    <property type="component" value="Unassembled WGS sequence"/>
</dbReference>
<dbReference type="PANTHER" id="PTHR43386">
    <property type="entry name" value="OLIGOPEPTIDE TRANSPORT SYSTEM PERMEASE PROTEIN APPC"/>
    <property type="match status" value="1"/>
</dbReference>
<reference evidence="4 5" key="1">
    <citation type="submission" date="2017-11" db="EMBL/GenBank/DDBJ databases">
        <title>Draft Genome Sequence of Sporolactobacillus inulinus NBRC 111894 Isolated from Koso, a Japanese Sugar-Vegetable Fermented Beverage.</title>
        <authorList>
            <person name="Chiou T.Y."/>
            <person name="Oshima K."/>
            <person name="Suda W."/>
            <person name="Hattori M."/>
            <person name="Takahashi T."/>
        </authorList>
    </citation>
    <scope>NUCLEOTIDE SEQUENCE [LARGE SCALE GENOMIC DNA]</scope>
    <source>
        <strain evidence="4 5">NBRC111894</strain>
    </source>
</reference>
<keyword evidence="2" id="KW-0813">Transport</keyword>
<evidence type="ECO:0000256" key="2">
    <source>
        <dbReference type="ARBA" id="ARBA00022448"/>
    </source>
</evidence>
<dbReference type="RefSeq" id="WP_262392277.1">
    <property type="nucleotide sequence ID" value="NZ_BEXB01000006.1"/>
</dbReference>
<feature type="domain" description="Oligopeptide transport permease C-like N-terminal" evidence="3">
    <location>
        <begin position="1"/>
        <end position="39"/>
    </location>
</feature>
<dbReference type="InterPro" id="IPR025966">
    <property type="entry name" value="OppC_N"/>
</dbReference>
<evidence type="ECO:0000259" key="3">
    <source>
        <dbReference type="Pfam" id="PF12911"/>
    </source>
</evidence>
<comment type="caution">
    <text evidence="4">The sequence shown here is derived from an EMBL/GenBank/DDBJ whole genome shotgun (WGS) entry which is preliminary data.</text>
</comment>
<evidence type="ECO:0000313" key="4">
    <source>
        <dbReference type="EMBL" id="GAY75510.1"/>
    </source>
</evidence>
<dbReference type="GO" id="GO:0005886">
    <property type="term" value="C:plasma membrane"/>
    <property type="evidence" value="ECO:0007669"/>
    <property type="project" value="UniProtKB-SubCell"/>
</dbReference>
<evidence type="ECO:0000256" key="1">
    <source>
        <dbReference type="ARBA" id="ARBA00004651"/>
    </source>
</evidence>
<dbReference type="EMBL" id="BEXB01000006">
    <property type="protein sequence ID" value="GAY75510.1"/>
    <property type="molecule type" value="Genomic_DNA"/>
</dbReference>
<dbReference type="InterPro" id="IPR050366">
    <property type="entry name" value="BP-dependent_transpt_permease"/>
</dbReference>
<dbReference type="AlphaFoldDB" id="A0A4Y1Z932"/>
<name>A0A4Y1Z932_9BACL</name>
<sequence length="84" mass="9075">MAVSGLAFILLLIVIAIFARQIAPHNPYTMSTAARLTGPSSSHWFGTDQFGRDILSRIIYGSRISLQVGIIAVGFPSLSARLWG</sequence>
<dbReference type="Pfam" id="PF12911">
    <property type="entry name" value="OppC_N"/>
    <property type="match status" value="1"/>
</dbReference>
<evidence type="ECO:0000313" key="5">
    <source>
        <dbReference type="Proteomes" id="UP000319716"/>
    </source>
</evidence>
<accession>A0A4Y1Z932</accession>
<dbReference type="PANTHER" id="PTHR43386:SF25">
    <property type="entry name" value="PEPTIDE ABC TRANSPORTER PERMEASE PROTEIN"/>
    <property type="match status" value="1"/>
</dbReference>